<dbReference type="PANTHER" id="PTHR30026">
    <property type="entry name" value="OUTER MEMBRANE PROTEIN TOLC"/>
    <property type="match status" value="1"/>
</dbReference>
<keyword evidence="9" id="KW-0732">Signal</keyword>
<sequence length="438" mass="49244">MKKFLLIIAIVCLPFGFAQAQTPLSLQQCIDKALQENLSIKSARYDIDLTNDKIQEVKAGLFPQVNLNANYQYNTQIAKQLAPAAAFGGKPGEFLTLQFGVPITTTIGVSANQALFNAQIFIGLKAAKTAGELSQLQLLRSQEDVVYNVSATYYNAQSLAQQVDLLKQNLASVLKLIDTSNLLYQNQLGKKIDVERLEVNRANLETQIENLENTYSQLISLLKFLTNTPQDTPLEIQKDIQTDLNALLQEAGSIEQRTEFKLLEVQKVLNGFEQKQISSAYFPIISLVGQYAQQGFAKPGELDYRSFPVSFVGVQLQMNLFDGFNKMYKMRQKKIELQKLENQVLTFKENTSREMTNARNTLRVNLKSLTFQQTNMTLARKVYEQTQMQFKEGIVGITDVLNAENALKEAQTNYLTALVKVRVAELDLKKANGTLINK</sequence>
<evidence type="ECO:0000256" key="3">
    <source>
        <dbReference type="ARBA" id="ARBA00022448"/>
    </source>
</evidence>
<dbReference type="Pfam" id="PF02321">
    <property type="entry name" value="OEP"/>
    <property type="match status" value="2"/>
</dbReference>
<keyword evidence="3" id="KW-0813">Transport</keyword>
<organism evidence="10 11">
    <name type="scientific">Thermoflexibacter ruber</name>
    <dbReference type="NCBI Taxonomy" id="1003"/>
    <lineage>
        <taxon>Bacteria</taxon>
        <taxon>Pseudomonadati</taxon>
        <taxon>Bacteroidota</taxon>
        <taxon>Cytophagia</taxon>
        <taxon>Cytophagales</taxon>
        <taxon>Thermoflexibacteraceae</taxon>
        <taxon>Thermoflexibacter</taxon>
    </lineage>
</organism>
<protein>
    <submittedName>
        <fullName evidence="10">Outer membrane protein TolC</fullName>
    </submittedName>
</protein>
<gene>
    <name evidence="10" type="ORF">SAMN04488541_101383</name>
</gene>
<keyword evidence="4" id="KW-1134">Transmembrane beta strand</keyword>
<dbReference type="OrthoDB" id="1674454at2"/>
<accession>A0A1I2FG27</accession>
<comment type="similarity">
    <text evidence="2">Belongs to the outer membrane factor (OMF) (TC 1.B.17) family.</text>
</comment>
<evidence type="ECO:0000256" key="4">
    <source>
        <dbReference type="ARBA" id="ARBA00022452"/>
    </source>
</evidence>
<keyword evidence="6" id="KW-0472">Membrane</keyword>
<dbReference type="EMBL" id="FONY01000013">
    <property type="protein sequence ID" value="SFF03540.1"/>
    <property type="molecule type" value="Genomic_DNA"/>
</dbReference>
<evidence type="ECO:0000256" key="7">
    <source>
        <dbReference type="ARBA" id="ARBA00023237"/>
    </source>
</evidence>
<evidence type="ECO:0000256" key="6">
    <source>
        <dbReference type="ARBA" id="ARBA00023136"/>
    </source>
</evidence>
<evidence type="ECO:0000256" key="9">
    <source>
        <dbReference type="SAM" id="SignalP"/>
    </source>
</evidence>
<keyword evidence="7" id="KW-0998">Cell outer membrane</keyword>
<dbReference type="STRING" id="1003.SAMN04488541_101383"/>
<feature type="chain" id="PRO_5011635417" evidence="9">
    <location>
        <begin position="21"/>
        <end position="438"/>
    </location>
</feature>
<evidence type="ECO:0000256" key="1">
    <source>
        <dbReference type="ARBA" id="ARBA00004442"/>
    </source>
</evidence>
<dbReference type="Gene3D" id="1.20.1600.10">
    <property type="entry name" value="Outer membrane efflux proteins (OEP)"/>
    <property type="match status" value="1"/>
</dbReference>
<evidence type="ECO:0000313" key="11">
    <source>
        <dbReference type="Proteomes" id="UP000199513"/>
    </source>
</evidence>
<keyword evidence="8" id="KW-0175">Coiled coil</keyword>
<dbReference type="AlphaFoldDB" id="A0A1I2FG27"/>
<evidence type="ECO:0000256" key="5">
    <source>
        <dbReference type="ARBA" id="ARBA00022692"/>
    </source>
</evidence>
<reference evidence="10 11" key="1">
    <citation type="submission" date="2016-10" db="EMBL/GenBank/DDBJ databases">
        <authorList>
            <person name="de Groot N.N."/>
        </authorList>
    </citation>
    <scope>NUCLEOTIDE SEQUENCE [LARGE SCALE GENOMIC DNA]</scope>
    <source>
        <strain>GEY</strain>
        <strain evidence="11">DSM 9560</strain>
    </source>
</reference>
<keyword evidence="5" id="KW-0812">Transmembrane</keyword>
<keyword evidence="11" id="KW-1185">Reference proteome</keyword>
<name>A0A1I2FG27_9BACT</name>
<dbReference type="SUPFAM" id="SSF56954">
    <property type="entry name" value="Outer membrane efflux proteins (OEP)"/>
    <property type="match status" value="1"/>
</dbReference>
<dbReference type="InterPro" id="IPR003423">
    <property type="entry name" value="OMP_efflux"/>
</dbReference>
<evidence type="ECO:0000313" key="10">
    <source>
        <dbReference type="EMBL" id="SFF03540.1"/>
    </source>
</evidence>
<proteinExistence type="inferred from homology"/>
<evidence type="ECO:0000256" key="8">
    <source>
        <dbReference type="SAM" id="Coils"/>
    </source>
</evidence>
<feature type="coiled-coil region" evidence="8">
    <location>
        <begin position="194"/>
        <end position="228"/>
    </location>
</feature>
<dbReference type="RefSeq" id="WP_091544127.1">
    <property type="nucleotide sequence ID" value="NZ_FONY01000013.1"/>
</dbReference>
<dbReference type="PANTHER" id="PTHR30026:SF20">
    <property type="entry name" value="OUTER MEMBRANE PROTEIN TOLC"/>
    <property type="match status" value="1"/>
</dbReference>
<comment type="subcellular location">
    <subcellularLocation>
        <location evidence="1">Cell outer membrane</location>
    </subcellularLocation>
</comment>
<dbReference type="Proteomes" id="UP000199513">
    <property type="component" value="Unassembled WGS sequence"/>
</dbReference>
<dbReference type="GO" id="GO:0009279">
    <property type="term" value="C:cell outer membrane"/>
    <property type="evidence" value="ECO:0007669"/>
    <property type="project" value="UniProtKB-SubCell"/>
</dbReference>
<dbReference type="GO" id="GO:0015288">
    <property type="term" value="F:porin activity"/>
    <property type="evidence" value="ECO:0007669"/>
    <property type="project" value="TreeGrafter"/>
</dbReference>
<dbReference type="GO" id="GO:0015562">
    <property type="term" value="F:efflux transmembrane transporter activity"/>
    <property type="evidence" value="ECO:0007669"/>
    <property type="project" value="InterPro"/>
</dbReference>
<feature type="signal peptide" evidence="9">
    <location>
        <begin position="1"/>
        <end position="20"/>
    </location>
</feature>
<dbReference type="GO" id="GO:1990281">
    <property type="term" value="C:efflux pump complex"/>
    <property type="evidence" value="ECO:0007669"/>
    <property type="project" value="TreeGrafter"/>
</dbReference>
<evidence type="ECO:0000256" key="2">
    <source>
        <dbReference type="ARBA" id="ARBA00007613"/>
    </source>
</evidence>
<dbReference type="InterPro" id="IPR051906">
    <property type="entry name" value="TolC-like"/>
</dbReference>